<dbReference type="InterPro" id="IPR000182">
    <property type="entry name" value="GNAT_dom"/>
</dbReference>
<protein>
    <submittedName>
        <fullName evidence="2">GCN5 family acetyltransferase</fullName>
    </submittedName>
</protein>
<dbReference type="PANTHER" id="PTHR43233">
    <property type="entry name" value="FAMILY N-ACETYLTRANSFERASE, PUTATIVE (AFU_ORTHOLOGUE AFUA_6G03350)-RELATED"/>
    <property type="match status" value="1"/>
</dbReference>
<name>A0A0W1JNG9_DESHA</name>
<reference evidence="2 3" key="1">
    <citation type="submission" date="2015-12" db="EMBL/GenBank/DDBJ databases">
        <title>Draft Genome Sequence of Desulfitobacterium hafniense Strain DH, a Sulfate-reducing Bacterium Isolated from Paddy Soils.</title>
        <authorList>
            <person name="Bao P."/>
            <person name="Zhang X."/>
            <person name="Li G."/>
        </authorList>
    </citation>
    <scope>NUCLEOTIDE SEQUENCE [LARGE SCALE GENOMIC DNA]</scope>
    <source>
        <strain evidence="2 3">DH</strain>
    </source>
</reference>
<gene>
    <name evidence="2" type="ORF">AT727_17550</name>
</gene>
<dbReference type="PANTHER" id="PTHR43233:SF1">
    <property type="entry name" value="FAMILY N-ACETYLTRANSFERASE, PUTATIVE (AFU_ORTHOLOGUE AFUA_6G03350)-RELATED"/>
    <property type="match status" value="1"/>
</dbReference>
<dbReference type="EMBL" id="LOCK01000011">
    <property type="protein sequence ID" value="KTE92735.1"/>
    <property type="molecule type" value="Genomic_DNA"/>
</dbReference>
<dbReference type="Gene3D" id="3.40.630.30">
    <property type="match status" value="1"/>
</dbReference>
<feature type="domain" description="N-acetyltransferase" evidence="1">
    <location>
        <begin position="25"/>
        <end position="152"/>
    </location>
</feature>
<dbReference type="Pfam" id="PF00583">
    <property type="entry name" value="Acetyltransf_1"/>
    <property type="match status" value="1"/>
</dbReference>
<dbReference type="SUPFAM" id="SSF55729">
    <property type="entry name" value="Acyl-CoA N-acyltransferases (Nat)"/>
    <property type="match status" value="1"/>
</dbReference>
<evidence type="ECO:0000313" key="2">
    <source>
        <dbReference type="EMBL" id="KTE92735.1"/>
    </source>
</evidence>
<dbReference type="Proteomes" id="UP000054623">
    <property type="component" value="Unassembled WGS sequence"/>
</dbReference>
<keyword evidence="2" id="KW-0808">Transferase</keyword>
<dbReference type="GO" id="GO:0016747">
    <property type="term" value="F:acyltransferase activity, transferring groups other than amino-acyl groups"/>
    <property type="evidence" value="ECO:0007669"/>
    <property type="project" value="InterPro"/>
</dbReference>
<organism evidence="2 3">
    <name type="scientific">Desulfitobacterium hafniense</name>
    <name type="common">Desulfitobacterium frappieri</name>
    <dbReference type="NCBI Taxonomy" id="49338"/>
    <lineage>
        <taxon>Bacteria</taxon>
        <taxon>Bacillati</taxon>
        <taxon>Bacillota</taxon>
        <taxon>Clostridia</taxon>
        <taxon>Eubacteriales</taxon>
        <taxon>Desulfitobacteriaceae</taxon>
        <taxon>Desulfitobacterium</taxon>
    </lineage>
</organism>
<dbReference type="AlphaFoldDB" id="A0A0W1JNG9"/>
<dbReference type="OrthoDB" id="9775804at2"/>
<dbReference type="PROSITE" id="PS51186">
    <property type="entry name" value="GNAT"/>
    <property type="match status" value="1"/>
</dbReference>
<accession>A0A0W1JNG9</accession>
<proteinExistence type="predicted"/>
<sequence>MVLKQLIHKNRFGGFMMRWEFGGYIINNDKSLVSAARVKEFLSDSYWAADRTRELIEKTIEHSFCYGVYYGEEQVGFARVVTDYSTMVWISDVYIDRKHRRKGLGKKLIACILETPEFKNVRSALVTRDAHGLYEQFGFEGVESVFMMRKSV</sequence>
<dbReference type="InterPro" id="IPR016181">
    <property type="entry name" value="Acyl_CoA_acyltransferase"/>
</dbReference>
<evidence type="ECO:0000259" key="1">
    <source>
        <dbReference type="PROSITE" id="PS51186"/>
    </source>
</evidence>
<dbReference type="RefSeq" id="WP_011461766.1">
    <property type="nucleotide sequence ID" value="NZ_JAYFNZ010000018.1"/>
</dbReference>
<dbReference type="CDD" id="cd04301">
    <property type="entry name" value="NAT_SF"/>
    <property type="match status" value="1"/>
</dbReference>
<comment type="caution">
    <text evidence="2">The sequence shown here is derived from an EMBL/GenBank/DDBJ whole genome shotgun (WGS) entry which is preliminary data.</text>
</comment>
<evidence type="ECO:0000313" key="3">
    <source>
        <dbReference type="Proteomes" id="UP000054623"/>
    </source>
</evidence>
<dbReference type="InterPro" id="IPR053144">
    <property type="entry name" value="Acetyltransferase_Butenolide"/>
</dbReference>